<reference evidence="2 3" key="1">
    <citation type="submission" date="2024-04" db="EMBL/GenBank/DDBJ databases">
        <title>Tritrichomonas musculus Genome.</title>
        <authorList>
            <person name="Alves-Ferreira E."/>
            <person name="Grigg M."/>
            <person name="Lorenzi H."/>
            <person name="Galac M."/>
        </authorList>
    </citation>
    <scope>NUCLEOTIDE SEQUENCE [LARGE SCALE GENOMIC DNA]</scope>
    <source>
        <strain evidence="2 3">EAF2021</strain>
    </source>
</reference>
<feature type="region of interest" description="Disordered" evidence="1">
    <location>
        <begin position="212"/>
        <end position="235"/>
    </location>
</feature>
<feature type="region of interest" description="Disordered" evidence="1">
    <location>
        <begin position="1363"/>
        <end position="1383"/>
    </location>
</feature>
<feature type="region of interest" description="Disordered" evidence="1">
    <location>
        <begin position="1476"/>
        <end position="1539"/>
    </location>
</feature>
<name>A0ABR2IZX8_9EUKA</name>
<dbReference type="EMBL" id="JAPFFF010000014">
    <property type="protein sequence ID" value="KAK8871233.1"/>
    <property type="molecule type" value="Genomic_DNA"/>
</dbReference>
<proteinExistence type="predicted"/>
<evidence type="ECO:0000313" key="3">
    <source>
        <dbReference type="Proteomes" id="UP001470230"/>
    </source>
</evidence>
<accession>A0ABR2IZX8</accession>
<protein>
    <submittedName>
        <fullName evidence="2">Uncharacterized protein</fullName>
    </submittedName>
</protein>
<gene>
    <name evidence="2" type="ORF">M9Y10_009147</name>
</gene>
<keyword evidence="3" id="KW-1185">Reference proteome</keyword>
<comment type="caution">
    <text evidence="2">The sequence shown here is derived from an EMBL/GenBank/DDBJ whole genome shotgun (WGS) entry which is preliminary data.</text>
</comment>
<feature type="compositionally biased region" description="Polar residues" evidence="1">
    <location>
        <begin position="80"/>
        <end position="106"/>
    </location>
</feature>
<evidence type="ECO:0000256" key="1">
    <source>
        <dbReference type="SAM" id="MobiDB-lite"/>
    </source>
</evidence>
<feature type="compositionally biased region" description="Low complexity" evidence="1">
    <location>
        <begin position="1405"/>
        <end position="1433"/>
    </location>
</feature>
<feature type="compositionally biased region" description="Polar residues" evidence="1">
    <location>
        <begin position="11"/>
        <end position="24"/>
    </location>
</feature>
<feature type="region of interest" description="Disordered" evidence="1">
    <location>
        <begin position="1402"/>
        <end position="1437"/>
    </location>
</feature>
<feature type="region of interest" description="Disordered" evidence="1">
    <location>
        <begin position="80"/>
        <end position="109"/>
    </location>
</feature>
<evidence type="ECO:0000313" key="2">
    <source>
        <dbReference type="EMBL" id="KAK8871233.1"/>
    </source>
</evidence>
<feature type="region of interest" description="Disordered" evidence="1">
    <location>
        <begin position="137"/>
        <end position="167"/>
    </location>
</feature>
<feature type="compositionally biased region" description="Low complexity" evidence="1">
    <location>
        <begin position="153"/>
        <end position="167"/>
    </location>
</feature>
<feature type="compositionally biased region" description="Basic and acidic residues" evidence="1">
    <location>
        <begin position="1363"/>
        <end position="1378"/>
    </location>
</feature>
<feature type="compositionally biased region" description="Low complexity" evidence="1">
    <location>
        <begin position="217"/>
        <end position="233"/>
    </location>
</feature>
<feature type="compositionally biased region" description="Low complexity" evidence="1">
    <location>
        <begin position="1476"/>
        <end position="1513"/>
    </location>
</feature>
<feature type="region of interest" description="Disordered" evidence="1">
    <location>
        <begin position="1"/>
        <end position="62"/>
    </location>
</feature>
<feature type="compositionally biased region" description="Polar residues" evidence="1">
    <location>
        <begin position="1521"/>
        <end position="1539"/>
    </location>
</feature>
<sequence>MERMRNARNGKYSSTGYSIQTPNDSRSQSSITKRSKKKKDSDTLSAFSDTSRKHSLSKKSGTLSKNDQYLTSFIQTSFSNKSSSKQIKSGNGISSKTSHNYNYNFNDTHHKLVPLPQQSTKSNSSNASSLLKTRKLENDHKLSHVQQSTSSELNIDSRLNSSSNLNDSIKSAKSHKIRVKKLIHSANSNNTSFNGLSSTAYSARPKRFNLSDISPHTAMSSKTASSAKSNMSSGTPEHMKLMFSKTDKLSRLKISQLNESSQLITENMKKGIGVYDYKRNKKRVRKPRKKNNDTDTEVYYYTDEYEYEYEYDDDDSMTEESYSDPETGEKKHRMVKRSNFHYLFKLDPLDPESPPKATKYNKDEFTSESYYDLDYDFDYEYEYKTDEITGEKIKTKVKKINKDKPKVRTKKKHYVPKSNYIYETYYEVDPKNKNKKIKKTRKLKRDDFTSDYEYVSEVDPKNPSQKIQVKRKKYVPKSQIHYEEYSASDENHQKIKKVRKYNKDEFTSDYEYASDGKTKKKVHVKKDKYHYLPEYEYKSDYEYSFESDGKGGKIKTNKKKIRRKVQKKVKKDDPNYIFEEVVDPKNPNGPKIVRKFDRKEFTSEYYSCTDSDGERKVKKRIVPKSDLLCEDYYVQDPHDKTKMIKKTRKIKKDDFTSESYYDLDYDFDYDYEYRTDDETGQKVKTKVKKLNKDKPKIKTKKKRHVPKSNFIYESYYEQDPNDKTKMIKKTRKLNKKDFSSDKSYDYAYDYDFDYDYEYKTDDETGQKIRTKVKKLNKDKPKIKVKRERHHPKSKVLDEVYYVQDPKDKNKMIKKTRKINKDDFTSESYYDLEYDFDYDYEFRTDEETGQKVKTKVKKLNKNKPKIKTKKKRYIPKSNAIYEDYYEQDPKDKNKMIKKTRKINKDDFTSESYYDLEYDFDYDYEFRTDEETGQKVKTKVKKLNKNKPKIKTKKKRYIPKSNAIYEDYYEQDPKDKNKMIKKTRKINKDDFTSESYYDLEYDFDYDYEFRTDEETGQKVKTKVKKLNKNKPKIKTKKKRYIPKSNAIYEDYYEQDPKDKNKMIKKTRKINKDDFTSESYYDLEYDFDYDYEFRTDEETGQKVKTKVKKLNKNKPKIKTKKKRYIPKSNAIYEDYYEQDPKDKNKMIKKTRKINKDDFTSESYYDLEYDFDYDYEFRTDEETGQKVKTKVKKLNKNKPKIKTKKKRHVPKSNFIYEDYYVQDPKDKRKKIKKRRKLNRDEFTSDYEYASDGKTKKKVHVRKDKYHYLQEFEYKSDYEYSYETDKNGNIVKKNKKKIHKKVQKKVKKNDPNYIFEEFIDPKNPNGPKIIRCRKKENSQIPPYNIPNLKLKDVFSQTSPRPKAAKLLTPEEKKMPQTPKGDKRIYKHKSTWGGDETFRAVYEKIKPKTFNQTNNDNNAPNDNQQFRSSGGSFNFRRSQNYNGSDRKKAYYDLTSDFESMDYLSFSGLNQFSYMNKVIKQVSQKSSKGSNNSNKANSNNNRSSSKTDNNNNNNSSNSNSHHGKSKPIPTQYSNVSLFSSNLKKPK</sequence>
<dbReference type="Proteomes" id="UP001470230">
    <property type="component" value="Unassembled WGS sequence"/>
</dbReference>
<organism evidence="2 3">
    <name type="scientific">Tritrichomonas musculus</name>
    <dbReference type="NCBI Taxonomy" id="1915356"/>
    <lineage>
        <taxon>Eukaryota</taxon>
        <taxon>Metamonada</taxon>
        <taxon>Parabasalia</taxon>
        <taxon>Tritrichomonadida</taxon>
        <taxon>Tritrichomonadidae</taxon>
        <taxon>Tritrichomonas</taxon>
    </lineage>
</organism>